<organism evidence="12">
    <name type="scientific">Cacopsylla melanoneura</name>
    <dbReference type="NCBI Taxonomy" id="428564"/>
    <lineage>
        <taxon>Eukaryota</taxon>
        <taxon>Metazoa</taxon>
        <taxon>Ecdysozoa</taxon>
        <taxon>Arthropoda</taxon>
        <taxon>Hexapoda</taxon>
        <taxon>Insecta</taxon>
        <taxon>Pterygota</taxon>
        <taxon>Neoptera</taxon>
        <taxon>Paraneoptera</taxon>
        <taxon>Hemiptera</taxon>
        <taxon>Sternorrhyncha</taxon>
        <taxon>Psylloidea</taxon>
        <taxon>Psyllidae</taxon>
        <taxon>Psyllinae</taxon>
        <taxon>Cacopsylla</taxon>
    </lineage>
</organism>
<evidence type="ECO:0000256" key="10">
    <source>
        <dbReference type="PROSITE-ProRule" id="PRU01379"/>
    </source>
</evidence>
<evidence type="ECO:0000256" key="6">
    <source>
        <dbReference type="ARBA" id="ARBA00022729"/>
    </source>
</evidence>
<dbReference type="SMART" id="SM00631">
    <property type="entry name" value="Zn_pept"/>
    <property type="match status" value="1"/>
</dbReference>
<keyword evidence="9" id="KW-0482">Metalloprotease</keyword>
<keyword evidence="8" id="KW-0862">Zinc</keyword>
<evidence type="ECO:0000256" key="4">
    <source>
        <dbReference type="ARBA" id="ARBA00022670"/>
    </source>
</evidence>
<evidence type="ECO:0000313" key="12">
    <source>
        <dbReference type="EMBL" id="CAG6683146.1"/>
    </source>
</evidence>
<dbReference type="InterPro" id="IPR057247">
    <property type="entry name" value="CARBOXYPEPT_ZN_2"/>
</dbReference>
<evidence type="ECO:0000256" key="2">
    <source>
        <dbReference type="ARBA" id="ARBA00005988"/>
    </source>
</evidence>
<keyword evidence="5" id="KW-0479">Metal-binding</keyword>
<comment type="cofactor">
    <cofactor evidence="1">
        <name>Zn(2+)</name>
        <dbReference type="ChEBI" id="CHEBI:29105"/>
    </cofactor>
</comment>
<keyword evidence="7" id="KW-0378">Hydrolase</keyword>
<dbReference type="InterPro" id="IPR000834">
    <property type="entry name" value="Peptidase_M14"/>
</dbReference>
<dbReference type="SUPFAM" id="SSF53187">
    <property type="entry name" value="Zn-dependent exopeptidases"/>
    <property type="match status" value="1"/>
</dbReference>
<accession>A0A8D8TA25</accession>
<reference evidence="12" key="1">
    <citation type="submission" date="2021-05" db="EMBL/GenBank/DDBJ databases">
        <authorList>
            <person name="Alioto T."/>
            <person name="Alioto T."/>
            <person name="Gomez Garrido J."/>
        </authorList>
    </citation>
    <scope>NUCLEOTIDE SEQUENCE</scope>
</reference>
<dbReference type="EMBL" id="HBUF01261936">
    <property type="protein sequence ID" value="CAG6683146.1"/>
    <property type="molecule type" value="Transcribed_RNA"/>
</dbReference>
<dbReference type="PROSITE" id="PS00133">
    <property type="entry name" value="CARBOXYPEPT_ZN_2"/>
    <property type="match status" value="1"/>
</dbReference>
<dbReference type="FunFam" id="3.40.630.10:FF:000084">
    <property type="entry name" value="Carboxypeptidase B2"/>
    <property type="match status" value="1"/>
</dbReference>
<dbReference type="GO" id="GO:0008270">
    <property type="term" value="F:zinc ion binding"/>
    <property type="evidence" value="ECO:0007669"/>
    <property type="project" value="InterPro"/>
</dbReference>
<evidence type="ECO:0000256" key="9">
    <source>
        <dbReference type="ARBA" id="ARBA00023049"/>
    </source>
</evidence>
<comment type="caution">
    <text evidence="10">Lacks conserved residue(s) required for the propagation of feature annotation.</text>
</comment>
<evidence type="ECO:0000256" key="1">
    <source>
        <dbReference type="ARBA" id="ARBA00001947"/>
    </source>
</evidence>
<evidence type="ECO:0000259" key="11">
    <source>
        <dbReference type="PROSITE" id="PS52035"/>
    </source>
</evidence>
<dbReference type="Gene3D" id="3.40.630.10">
    <property type="entry name" value="Zn peptidases"/>
    <property type="match status" value="1"/>
</dbReference>
<sequence length="204" mass="23887">MALIRFDQHYRIFWNVFRSSCEGVDLNRNWDFHWGETGSSDDPCHDTYSGPKALSEPETRAVADFILDHKERIQAYLTLHAYSQMWLIPWSYTKTKVEDYEDLMFMGRKAIEALKKVNGIHYDIGSSTSLLYATAGKLGDFSVSFPMFKQGQLGEKEIRYNDDNFGSWSLSFCLLLLTYLSKKVHVHEENYRLFKITDFVHHLF</sequence>
<dbReference type="AlphaFoldDB" id="A0A8D8TA25"/>
<dbReference type="PANTHER" id="PTHR11705:SF91">
    <property type="entry name" value="FI01817P-RELATED"/>
    <property type="match status" value="1"/>
</dbReference>
<evidence type="ECO:0000256" key="3">
    <source>
        <dbReference type="ARBA" id="ARBA00022645"/>
    </source>
</evidence>
<comment type="similarity">
    <text evidence="2 10">Belongs to the peptidase M14 family.</text>
</comment>
<keyword evidence="3 12" id="KW-0121">Carboxypeptidase</keyword>
<dbReference type="PANTHER" id="PTHR11705">
    <property type="entry name" value="PROTEASE FAMILY M14 CARBOXYPEPTIDASE A,B"/>
    <property type="match status" value="1"/>
</dbReference>
<name>A0A8D8TA25_9HEMI</name>
<proteinExistence type="inferred from homology"/>
<dbReference type="GO" id="GO:0005615">
    <property type="term" value="C:extracellular space"/>
    <property type="evidence" value="ECO:0007669"/>
    <property type="project" value="TreeGrafter"/>
</dbReference>
<keyword evidence="4" id="KW-0645">Protease</keyword>
<evidence type="ECO:0000256" key="5">
    <source>
        <dbReference type="ARBA" id="ARBA00022723"/>
    </source>
</evidence>
<evidence type="ECO:0000256" key="7">
    <source>
        <dbReference type="ARBA" id="ARBA00022801"/>
    </source>
</evidence>
<dbReference type="GO" id="GO:0004181">
    <property type="term" value="F:metallocarboxypeptidase activity"/>
    <property type="evidence" value="ECO:0007669"/>
    <property type="project" value="InterPro"/>
</dbReference>
<protein>
    <submittedName>
        <fullName evidence="12">Carboxypeptidase B</fullName>
    </submittedName>
</protein>
<dbReference type="PROSITE" id="PS52035">
    <property type="entry name" value="PEPTIDASE_M14"/>
    <property type="match status" value="1"/>
</dbReference>
<feature type="domain" description="Peptidase M14" evidence="11">
    <location>
        <begin position="1"/>
        <end position="180"/>
    </location>
</feature>
<evidence type="ECO:0000256" key="8">
    <source>
        <dbReference type="ARBA" id="ARBA00022833"/>
    </source>
</evidence>
<dbReference type="GO" id="GO:0006508">
    <property type="term" value="P:proteolysis"/>
    <property type="evidence" value="ECO:0007669"/>
    <property type="project" value="UniProtKB-KW"/>
</dbReference>
<keyword evidence="6" id="KW-0732">Signal</keyword>
<dbReference type="Pfam" id="PF00246">
    <property type="entry name" value="Peptidase_M14"/>
    <property type="match status" value="1"/>
</dbReference>